<evidence type="ECO:0000256" key="1">
    <source>
        <dbReference type="ARBA" id="ARBA00023002"/>
    </source>
</evidence>
<dbReference type="Proteomes" id="UP000275865">
    <property type="component" value="Unassembled WGS sequence"/>
</dbReference>
<dbReference type="EMBL" id="RAZT01000007">
    <property type="protein sequence ID" value="RKN31811.1"/>
    <property type="molecule type" value="Genomic_DNA"/>
</dbReference>
<dbReference type="PRINTS" id="PR00069">
    <property type="entry name" value="ALDKETRDTASE"/>
</dbReference>
<dbReference type="InterPro" id="IPR036812">
    <property type="entry name" value="NAD(P)_OxRdtase_dom_sf"/>
</dbReference>
<proteinExistence type="predicted"/>
<dbReference type="InterPro" id="IPR023210">
    <property type="entry name" value="NADP_OxRdtase_dom"/>
</dbReference>
<dbReference type="PANTHER" id="PTHR43364:SF18">
    <property type="entry name" value="OXIDOREDUCTASE"/>
    <property type="match status" value="1"/>
</dbReference>
<feature type="domain" description="NADP-dependent oxidoreductase" evidence="2">
    <location>
        <begin position="15"/>
        <end position="319"/>
    </location>
</feature>
<dbReference type="FunFam" id="3.20.20.100:FF:000004">
    <property type="entry name" value="Oxidoreductase, aldo/keto reductase"/>
    <property type="match status" value="1"/>
</dbReference>
<reference evidence="3 4" key="1">
    <citation type="submission" date="2018-09" db="EMBL/GenBank/DDBJ databases">
        <title>Micromonospora sp. nov. MS1-9, isolated from a root of Musa sp.</title>
        <authorList>
            <person name="Kuncharoen N."/>
            <person name="Kudo T."/>
            <person name="Ohkuma M."/>
            <person name="Yuki M."/>
            <person name="Tanasupawat S."/>
        </authorList>
    </citation>
    <scope>NUCLEOTIDE SEQUENCE [LARGE SCALE GENOMIC DNA]</scope>
    <source>
        <strain evidence="3 4">MS1-9</strain>
    </source>
</reference>
<evidence type="ECO:0000313" key="3">
    <source>
        <dbReference type="EMBL" id="RKN31811.1"/>
    </source>
</evidence>
<dbReference type="CDD" id="cd19091">
    <property type="entry name" value="AKR_PsAKR"/>
    <property type="match status" value="1"/>
</dbReference>
<dbReference type="AlphaFoldDB" id="A0A3A9Y2X7"/>
<name>A0A3A9Y2X7_9ACTN</name>
<keyword evidence="1" id="KW-0560">Oxidoreductase</keyword>
<dbReference type="InterPro" id="IPR020471">
    <property type="entry name" value="AKR"/>
</dbReference>
<dbReference type="RefSeq" id="WP_120689414.1">
    <property type="nucleotide sequence ID" value="NZ_RAZT01000007.1"/>
</dbReference>
<comment type="caution">
    <text evidence="3">The sequence shown here is derived from an EMBL/GenBank/DDBJ whole genome shotgun (WGS) entry which is preliminary data.</text>
</comment>
<dbReference type="GO" id="GO:0005829">
    <property type="term" value="C:cytosol"/>
    <property type="evidence" value="ECO:0007669"/>
    <property type="project" value="UniProtKB-ARBA"/>
</dbReference>
<dbReference type="InterPro" id="IPR050523">
    <property type="entry name" value="AKR_Detox_Biosynth"/>
</dbReference>
<evidence type="ECO:0000313" key="4">
    <source>
        <dbReference type="Proteomes" id="UP000275865"/>
    </source>
</evidence>
<evidence type="ECO:0000259" key="2">
    <source>
        <dbReference type="Pfam" id="PF00248"/>
    </source>
</evidence>
<dbReference type="Gene3D" id="3.20.20.100">
    <property type="entry name" value="NADP-dependent oxidoreductase domain"/>
    <property type="match status" value="1"/>
</dbReference>
<organism evidence="3 4">
    <name type="scientific">Micromonospora musae</name>
    <dbReference type="NCBI Taxonomy" id="1894970"/>
    <lineage>
        <taxon>Bacteria</taxon>
        <taxon>Bacillati</taxon>
        <taxon>Actinomycetota</taxon>
        <taxon>Actinomycetes</taxon>
        <taxon>Micromonosporales</taxon>
        <taxon>Micromonosporaceae</taxon>
        <taxon>Micromonospora</taxon>
    </lineage>
</organism>
<sequence length="341" mass="37205">MKYRLLGDTGVWVSELSLGTMTFGGANDPRYAGLGGLGREEVDRMVERALDVGINFIDTADVYGRGESEELLGRALRRRRDDVVLATKVHSRTGPGPNDAGWSRLYVTRALEASLRRLKTDHIDLYQLHNFDHLTPFEEVLSALDDAVRQGKVRYLGCANLAAWQITKALGVSALHDLHRLVSVQVYYSLVGRDVERDLVPMAQSEKLALTVWSPLAGGFLTGKFSRDGSVQGPARRSGAAGFPPVESERGFEVVEMLRTVAARHDASIPQIAIAWLLAQPAVTSVVIGARTMAQLDDNIAAGGVTLTEQDLADLDAVSAQPPAYPNWLQQMYAPGRDANR</sequence>
<dbReference type="GO" id="GO:0016491">
    <property type="term" value="F:oxidoreductase activity"/>
    <property type="evidence" value="ECO:0007669"/>
    <property type="project" value="UniProtKB-KW"/>
</dbReference>
<gene>
    <name evidence="3" type="ORF">D7044_16155</name>
</gene>
<accession>A0A3A9Y2X7</accession>
<dbReference type="PANTHER" id="PTHR43364">
    <property type="entry name" value="NADH-SPECIFIC METHYLGLYOXAL REDUCTASE-RELATED"/>
    <property type="match status" value="1"/>
</dbReference>
<protein>
    <submittedName>
        <fullName evidence="3">Aldo/keto reductase</fullName>
    </submittedName>
</protein>
<dbReference type="Pfam" id="PF00248">
    <property type="entry name" value="Aldo_ket_red"/>
    <property type="match status" value="1"/>
</dbReference>
<dbReference type="SUPFAM" id="SSF51430">
    <property type="entry name" value="NAD(P)-linked oxidoreductase"/>
    <property type="match status" value="1"/>
</dbReference>